<feature type="domain" description="MPN635 N-terminal" evidence="1">
    <location>
        <begin position="151"/>
        <end position="242"/>
    </location>
</feature>
<dbReference type="SUPFAM" id="SSF55874">
    <property type="entry name" value="ATPase domain of HSP90 chaperone/DNA topoisomerase II/histidine kinase"/>
    <property type="match status" value="1"/>
</dbReference>
<proteinExistence type="predicted"/>
<dbReference type="RefSeq" id="WP_076671913.1">
    <property type="nucleotide sequence ID" value="NZ_FTPP01000004.1"/>
</dbReference>
<dbReference type="EMBL" id="FTPP01000004">
    <property type="protein sequence ID" value="SIT94660.1"/>
    <property type="molecule type" value="Genomic_DNA"/>
</dbReference>
<dbReference type="Proteomes" id="UP000187181">
    <property type="component" value="Unassembled WGS sequence"/>
</dbReference>
<dbReference type="Pfam" id="PF25856">
    <property type="entry name" value="MPN635_N"/>
    <property type="match status" value="1"/>
</dbReference>
<dbReference type="InterPro" id="IPR036890">
    <property type="entry name" value="HATPase_C_sf"/>
</dbReference>
<evidence type="ECO:0000313" key="3">
    <source>
        <dbReference type="Proteomes" id="UP000187181"/>
    </source>
</evidence>
<protein>
    <recommendedName>
        <fullName evidence="1">MPN635 N-terminal domain-containing protein</fullName>
    </recommendedName>
</protein>
<dbReference type="InterPro" id="IPR058987">
    <property type="entry name" value="MPN635_N"/>
</dbReference>
<reference evidence="3" key="1">
    <citation type="submission" date="2017-01" db="EMBL/GenBank/DDBJ databases">
        <authorList>
            <person name="Varghese N."/>
            <person name="Submissions S."/>
        </authorList>
    </citation>
    <scope>NUCLEOTIDE SEQUENCE [LARGE SCALE GENOMIC DNA]</scope>
    <source>
        <strain evidence="3">LP100</strain>
    </source>
</reference>
<evidence type="ECO:0000259" key="1">
    <source>
        <dbReference type="Pfam" id="PF25856"/>
    </source>
</evidence>
<evidence type="ECO:0000313" key="2">
    <source>
        <dbReference type="EMBL" id="SIT94660.1"/>
    </source>
</evidence>
<dbReference type="STRING" id="1317125.SAMN05444128_3699"/>
<organism evidence="2 3">
    <name type="scientific">Pontibacter indicus</name>
    <dbReference type="NCBI Taxonomy" id="1317125"/>
    <lineage>
        <taxon>Bacteria</taxon>
        <taxon>Pseudomonadati</taxon>
        <taxon>Bacteroidota</taxon>
        <taxon>Cytophagia</taxon>
        <taxon>Cytophagales</taxon>
        <taxon>Hymenobacteraceae</taxon>
        <taxon>Pontibacter</taxon>
    </lineage>
</organism>
<sequence>MKKFDLNIEKILENWDLKHAVREVIANAIDEQHLTNSNEIQIFKDQQGAWHIRDFGRGLRYEHFTQKENDEKLSTDGIIGKFGIGLKDALATFERKGISVKILSRHGDITLGKSQKSGFDDLVTLHAYISDPSIPSLVGTDFVLYQIFDSDINLAKQLFLKFNQEQVVENTKYGQVLQKSGSQGNIYINGVLVATEDNFLFSYNITLLNSAIKKAINRERANVGRSAYQLIVKNILLSCESKDVADLLTNDLRQYSSGNVHDELKWLDVQQHAATILNKFQKVIFVTAEEIEKGTDLVDEARKGNFQVVAIPSNLRDKLIEQNKLELERQIDNPESTVEMVRTFNQFVQERNNNFEFKFIEESDLSLSEKAVWKLKDSVLTMIGGMPLNVHVIKISETMQKDSFTFQAADGLWQPYENRVIIKRSVLQSEQRFIGVLLHELAHAMSGATDATRAFESELTRLLGVIGNRAVLANLKY</sequence>
<keyword evidence="3" id="KW-1185">Reference proteome</keyword>
<dbReference type="OrthoDB" id="5241077at2"/>
<name>A0A1R3XS27_9BACT</name>
<gene>
    <name evidence="2" type="ORF">SAMN05444128_3699</name>
</gene>
<accession>A0A1R3XS27</accession>
<dbReference type="AlphaFoldDB" id="A0A1R3XS27"/>